<dbReference type="Gene3D" id="3.30.2310.20">
    <property type="entry name" value="RelE-like"/>
    <property type="match status" value="1"/>
</dbReference>
<evidence type="ECO:0000256" key="1">
    <source>
        <dbReference type="ARBA" id="ARBA00006226"/>
    </source>
</evidence>
<organism evidence="3 4">
    <name type="scientific">Pelomonas margarita</name>
    <dbReference type="NCBI Taxonomy" id="3299031"/>
    <lineage>
        <taxon>Bacteria</taxon>
        <taxon>Pseudomonadati</taxon>
        <taxon>Pseudomonadota</taxon>
        <taxon>Betaproteobacteria</taxon>
        <taxon>Burkholderiales</taxon>
        <taxon>Sphaerotilaceae</taxon>
        <taxon>Roseateles</taxon>
    </lineage>
</organism>
<keyword evidence="4" id="KW-1185">Reference proteome</keyword>
<sequence length="105" mass="11793">MLPVILRALALEDVEQTLDHLFSEGAAEAAVSFIDALEVAQQQIASQPGIGSTRHAHELGIPGLRSWALGTHPYLLFYVQRDTHLDVWRVLHQRRDMAAWLTEPE</sequence>
<protein>
    <submittedName>
        <fullName evidence="3">Type II toxin-antitoxin system RelE/ParE family toxin</fullName>
    </submittedName>
</protein>
<dbReference type="EMBL" id="JBIGHW010000003">
    <property type="protein sequence ID" value="MFG6440260.1"/>
    <property type="molecule type" value="Genomic_DNA"/>
</dbReference>
<dbReference type="PANTHER" id="PTHR33755">
    <property type="entry name" value="TOXIN PARE1-RELATED"/>
    <property type="match status" value="1"/>
</dbReference>
<dbReference type="InterPro" id="IPR007712">
    <property type="entry name" value="RelE/ParE_toxin"/>
</dbReference>
<dbReference type="RefSeq" id="WP_394396297.1">
    <property type="nucleotide sequence ID" value="NZ_JBIGHW010000003.1"/>
</dbReference>
<dbReference type="InterPro" id="IPR035093">
    <property type="entry name" value="RelE/ParE_toxin_dom_sf"/>
</dbReference>
<proteinExistence type="inferred from homology"/>
<comment type="caution">
    <text evidence="3">The sequence shown here is derived from an EMBL/GenBank/DDBJ whole genome shotgun (WGS) entry which is preliminary data.</text>
</comment>
<dbReference type="PANTHER" id="PTHR33755:SF8">
    <property type="entry name" value="TOXIN PARE2"/>
    <property type="match status" value="1"/>
</dbReference>
<keyword evidence="2" id="KW-1277">Toxin-antitoxin system</keyword>
<evidence type="ECO:0000256" key="2">
    <source>
        <dbReference type="ARBA" id="ARBA00022649"/>
    </source>
</evidence>
<name>A0ABW7FGU1_9BURK</name>
<dbReference type="Pfam" id="PF05016">
    <property type="entry name" value="ParE_toxin"/>
    <property type="match status" value="1"/>
</dbReference>
<dbReference type="InterPro" id="IPR051803">
    <property type="entry name" value="TA_system_RelE-like_toxin"/>
</dbReference>
<evidence type="ECO:0000313" key="3">
    <source>
        <dbReference type="EMBL" id="MFG6440260.1"/>
    </source>
</evidence>
<evidence type="ECO:0000313" key="4">
    <source>
        <dbReference type="Proteomes" id="UP001606301"/>
    </source>
</evidence>
<reference evidence="3 4" key="1">
    <citation type="submission" date="2024-08" db="EMBL/GenBank/DDBJ databases">
        <authorList>
            <person name="Lu H."/>
        </authorList>
    </citation>
    <scope>NUCLEOTIDE SEQUENCE [LARGE SCALE GENOMIC DNA]</scope>
    <source>
        <strain evidence="3 4">LKC17W</strain>
    </source>
</reference>
<gene>
    <name evidence="3" type="ORF">ACG0Z3_06140</name>
</gene>
<accession>A0ABW7FGU1</accession>
<dbReference type="Proteomes" id="UP001606301">
    <property type="component" value="Unassembled WGS sequence"/>
</dbReference>
<comment type="similarity">
    <text evidence="1">Belongs to the RelE toxin family.</text>
</comment>